<feature type="region of interest" description="Disordered" evidence="1">
    <location>
        <begin position="18"/>
        <end position="42"/>
    </location>
</feature>
<organism evidence="2 3">
    <name type="scientific">Urochloa decumbens</name>
    <dbReference type="NCBI Taxonomy" id="240449"/>
    <lineage>
        <taxon>Eukaryota</taxon>
        <taxon>Viridiplantae</taxon>
        <taxon>Streptophyta</taxon>
        <taxon>Embryophyta</taxon>
        <taxon>Tracheophyta</taxon>
        <taxon>Spermatophyta</taxon>
        <taxon>Magnoliopsida</taxon>
        <taxon>Liliopsida</taxon>
        <taxon>Poales</taxon>
        <taxon>Poaceae</taxon>
        <taxon>PACMAD clade</taxon>
        <taxon>Panicoideae</taxon>
        <taxon>Panicodae</taxon>
        <taxon>Paniceae</taxon>
        <taxon>Melinidinae</taxon>
        <taxon>Urochloa</taxon>
    </lineage>
</organism>
<sequence length="210" mass="23051">MAAGRTCLRRRGRIRRRCGGSKLGGRSGGNDDLVLKPSDHGDHSSCGEWISVRGHRIRLQGRMRVDANGHVYVPDSEDEEPGMEVEAGAVEVADLGGLNAAADAMQMAAVGVPLDAITVAAKGGDADGIKAAADTSTSDKLHPEVVARLKMVLPRIDPTFRDIFISMLKLKSINIEIYSTHSIMFIFFEAMDFILQDVDFIFFLIWWFFI</sequence>
<accession>A0ABC9AV71</accession>
<feature type="compositionally biased region" description="Basic and acidic residues" evidence="1">
    <location>
        <begin position="33"/>
        <end position="42"/>
    </location>
</feature>
<dbReference type="Proteomes" id="UP001497457">
    <property type="component" value="Chromosome 23rd"/>
</dbReference>
<reference evidence="2" key="1">
    <citation type="submission" date="2024-10" db="EMBL/GenBank/DDBJ databases">
        <authorList>
            <person name="Ryan C."/>
        </authorList>
    </citation>
    <scope>NUCLEOTIDE SEQUENCE [LARGE SCALE GENOMIC DNA]</scope>
</reference>
<dbReference type="EMBL" id="OZ075133">
    <property type="protein sequence ID" value="CAL4988087.1"/>
    <property type="molecule type" value="Genomic_DNA"/>
</dbReference>
<gene>
    <name evidence="2" type="ORF">URODEC1_LOCUS59098</name>
</gene>
<evidence type="ECO:0000256" key="1">
    <source>
        <dbReference type="SAM" id="MobiDB-lite"/>
    </source>
</evidence>
<name>A0ABC9AV71_9POAL</name>
<evidence type="ECO:0000313" key="3">
    <source>
        <dbReference type="Proteomes" id="UP001497457"/>
    </source>
</evidence>
<protein>
    <submittedName>
        <fullName evidence="2">Uncharacterized protein</fullName>
    </submittedName>
</protein>
<keyword evidence="3" id="KW-1185">Reference proteome</keyword>
<evidence type="ECO:0000313" key="2">
    <source>
        <dbReference type="EMBL" id="CAL4988087.1"/>
    </source>
</evidence>
<dbReference type="AlphaFoldDB" id="A0ABC9AV71"/>
<proteinExistence type="predicted"/>